<dbReference type="AlphaFoldDB" id="C0C639"/>
<evidence type="ECO:0000313" key="1">
    <source>
        <dbReference type="EMBL" id="EEG72573.1"/>
    </source>
</evidence>
<keyword evidence="2" id="KW-1185">Reference proteome</keyword>
<name>C0C639_9FIRM</name>
<evidence type="ECO:0000313" key="2">
    <source>
        <dbReference type="Proteomes" id="UP000004893"/>
    </source>
</evidence>
<dbReference type="HOGENOM" id="CLU_3231771_0_0_9"/>
<sequence length="43" mass="4518">MICYPYFTAEAGTGTMDVCSTAGCIFLTSVQHGPVISSDRTVS</sequence>
<gene>
    <name evidence="1" type="ORF">CLOHYLEM_07576</name>
</gene>
<reference evidence="1" key="1">
    <citation type="submission" date="2009-02" db="EMBL/GenBank/DDBJ databases">
        <authorList>
            <person name="Fulton L."/>
            <person name="Clifton S."/>
            <person name="Fulton B."/>
            <person name="Xu J."/>
            <person name="Minx P."/>
            <person name="Pepin K.H."/>
            <person name="Johnson M."/>
            <person name="Bhonagiri V."/>
            <person name="Nash W.E."/>
            <person name="Mardis E.R."/>
            <person name="Wilson R.K."/>
        </authorList>
    </citation>
    <scope>NUCLEOTIDE SEQUENCE [LARGE SCALE GENOMIC DNA]</scope>
    <source>
        <strain evidence="1">DSM 15053</strain>
    </source>
</reference>
<organism evidence="1 2">
    <name type="scientific">[Clostridium] hylemonae DSM 15053</name>
    <dbReference type="NCBI Taxonomy" id="553973"/>
    <lineage>
        <taxon>Bacteria</taxon>
        <taxon>Bacillati</taxon>
        <taxon>Bacillota</taxon>
        <taxon>Clostridia</taxon>
        <taxon>Lachnospirales</taxon>
        <taxon>Lachnospiraceae</taxon>
    </lineage>
</organism>
<accession>C0C639</accession>
<dbReference type="Proteomes" id="UP000004893">
    <property type="component" value="Unassembled WGS sequence"/>
</dbReference>
<proteinExistence type="predicted"/>
<reference evidence="1" key="2">
    <citation type="submission" date="2013-06" db="EMBL/GenBank/DDBJ databases">
        <title>Draft genome sequence of Clostridium hylemonae (DSM 15053).</title>
        <authorList>
            <person name="Sudarsanam P."/>
            <person name="Ley R."/>
            <person name="Guruge J."/>
            <person name="Turnbaugh P.J."/>
            <person name="Mahowald M."/>
            <person name="Liep D."/>
            <person name="Gordon J."/>
        </authorList>
    </citation>
    <scope>NUCLEOTIDE SEQUENCE</scope>
    <source>
        <strain evidence="1">DSM 15053</strain>
    </source>
</reference>
<protein>
    <submittedName>
        <fullName evidence="1">Uncharacterized protein</fullName>
    </submittedName>
</protein>
<dbReference type="EMBL" id="ABYI02000041">
    <property type="protein sequence ID" value="EEG72573.1"/>
    <property type="molecule type" value="Genomic_DNA"/>
</dbReference>
<comment type="caution">
    <text evidence="1">The sequence shown here is derived from an EMBL/GenBank/DDBJ whole genome shotgun (WGS) entry which is preliminary data.</text>
</comment>